<sequence>MAFKCLRCKQPLRIDDSLANLDQASMDMLIAPLASEEQYEKEVQNRRLSQNTKSPPQPLHTRLIGIKPSPLSPSRSGHGSGNSSSSKRDSYPAPSESFVVLSHSETNVSTPSPVSGTTSSSSITKRKNNRDTLHSVHVTALQPTHPIATLSSSTTVETPPSSWSERLKVANRLFEVMSSKSSVDHPMCQECVDLFIELLREQMNDVSTERDCYIEFLKKVKDSRVSKEEEAELEKQVQDLKLAEKEASEELLKLQQEEEALDEELIALNNELKDLDAQEQEFWEKSNEYQISLQHFQNERDSINLKYDHDVKEYERLQKTAVYNDAFCIFHDGPFGTINGFRLGRLSSHPVEWSEINAAWGQTLLLLYTVASKLKFQFKTFRLVPMGSFSRIEKVDGDSVVSYELYGSGDFGINKMFFLNRRFDHAMVAVLNCLKQLTDYAEDRDKSLRLPYRINKDKIGDLSIRIQFNQDESWTKALKYMLINMKWILVFASRANSASDLTETSDSTMLA</sequence>
<dbReference type="InterPro" id="IPR040455">
    <property type="entry name" value="Atg6_BARA"/>
</dbReference>
<evidence type="ECO:0000313" key="6">
    <source>
        <dbReference type="EMBL" id="CEP18604.1"/>
    </source>
</evidence>
<evidence type="ECO:0000256" key="2">
    <source>
        <dbReference type="SAM" id="Coils"/>
    </source>
</evidence>
<dbReference type="GO" id="GO:0000407">
    <property type="term" value="C:phagophore assembly site"/>
    <property type="evidence" value="ECO:0007669"/>
    <property type="project" value="TreeGrafter"/>
</dbReference>
<feature type="domain" description="Atg6/beclin coiled-coil" evidence="5">
    <location>
        <begin position="186"/>
        <end position="312"/>
    </location>
</feature>
<accession>A0A0B7NUD4</accession>
<dbReference type="InterPro" id="IPR007243">
    <property type="entry name" value="Atg6/Beclin"/>
</dbReference>
<evidence type="ECO:0000259" key="4">
    <source>
        <dbReference type="Pfam" id="PF04111"/>
    </source>
</evidence>
<dbReference type="EMBL" id="LN733872">
    <property type="protein sequence ID" value="CEP18604.1"/>
    <property type="molecule type" value="Genomic_DNA"/>
</dbReference>
<dbReference type="Gene3D" id="1.10.418.40">
    <property type="entry name" value="Autophagy protein 6/Beclin 1"/>
    <property type="match status" value="1"/>
</dbReference>
<dbReference type="InterPro" id="IPR041691">
    <property type="entry name" value="Atg6/beclin_CC"/>
</dbReference>
<dbReference type="PANTHER" id="PTHR12768:SF4">
    <property type="entry name" value="BECLIN-1"/>
    <property type="match status" value="1"/>
</dbReference>
<dbReference type="GO" id="GO:0045324">
    <property type="term" value="P:late endosome to vacuole transport"/>
    <property type="evidence" value="ECO:0007669"/>
    <property type="project" value="TreeGrafter"/>
</dbReference>
<dbReference type="Proteomes" id="UP000054107">
    <property type="component" value="Unassembled WGS sequence"/>
</dbReference>
<keyword evidence="2" id="KW-0175">Coiled coil</keyword>
<feature type="compositionally biased region" description="Low complexity" evidence="3">
    <location>
        <begin position="72"/>
        <end position="85"/>
    </location>
</feature>
<dbReference type="GO" id="GO:0006995">
    <property type="term" value="P:cellular response to nitrogen starvation"/>
    <property type="evidence" value="ECO:0007669"/>
    <property type="project" value="TreeGrafter"/>
</dbReference>
<dbReference type="AlphaFoldDB" id="A0A0B7NUD4"/>
<evidence type="ECO:0000256" key="3">
    <source>
        <dbReference type="SAM" id="MobiDB-lite"/>
    </source>
</evidence>
<dbReference type="GO" id="GO:0034271">
    <property type="term" value="C:phosphatidylinositol 3-kinase complex, class III, type I"/>
    <property type="evidence" value="ECO:0007669"/>
    <property type="project" value="TreeGrafter"/>
</dbReference>
<feature type="domain" description="Atg6 BARA" evidence="4">
    <location>
        <begin position="317"/>
        <end position="493"/>
    </location>
</feature>
<comment type="similarity">
    <text evidence="1">Belongs to the beclin family.</text>
</comment>
<dbReference type="GO" id="GO:0030674">
    <property type="term" value="F:protein-macromolecule adaptor activity"/>
    <property type="evidence" value="ECO:0007669"/>
    <property type="project" value="TreeGrafter"/>
</dbReference>
<name>A0A0B7NUD4_9FUNG</name>
<dbReference type="InterPro" id="IPR038274">
    <property type="entry name" value="Atg6/Beclin_C_sf"/>
</dbReference>
<evidence type="ECO:0000256" key="1">
    <source>
        <dbReference type="ARBA" id="ARBA00005965"/>
    </source>
</evidence>
<gene>
    <name evidence="6" type="primary">PARPA_12910.1 scaffold 45652</name>
</gene>
<dbReference type="GO" id="GO:0043548">
    <property type="term" value="F:phosphatidylinositol 3-kinase binding"/>
    <property type="evidence" value="ECO:0007669"/>
    <property type="project" value="TreeGrafter"/>
</dbReference>
<dbReference type="Pfam" id="PF04111">
    <property type="entry name" value="APG6"/>
    <property type="match status" value="1"/>
</dbReference>
<dbReference type="PANTHER" id="PTHR12768">
    <property type="entry name" value="BECLIN 1"/>
    <property type="match status" value="1"/>
</dbReference>
<feature type="coiled-coil region" evidence="2">
    <location>
        <begin position="223"/>
        <end position="281"/>
    </location>
</feature>
<dbReference type="GO" id="GO:0034272">
    <property type="term" value="C:phosphatidylinositol 3-kinase complex, class III, type II"/>
    <property type="evidence" value="ECO:0007669"/>
    <property type="project" value="TreeGrafter"/>
</dbReference>
<dbReference type="STRING" id="35722.A0A0B7NUD4"/>
<reference evidence="6 7" key="1">
    <citation type="submission" date="2014-09" db="EMBL/GenBank/DDBJ databases">
        <authorList>
            <person name="Ellenberger Sabrina"/>
        </authorList>
    </citation>
    <scope>NUCLEOTIDE SEQUENCE [LARGE SCALE GENOMIC DNA]</scope>
    <source>
        <strain evidence="6 7">CBS 412.66</strain>
    </source>
</reference>
<dbReference type="Pfam" id="PF17675">
    <property type="entry name" value="APG6_N"/>
    <property type="match status" value="1"/>
</dbReference>
<feature type="compositionally biased region" description="Low complexity" evidence="3">
    <location>
        <begin position="108"/>
        <end position="122"/>
    </location>
</feature>
<proteinExistence type="inferred from homology"/>
<evidence type="ECO:0000259" key="5">
    <source>
        <dbReference type="Pfam" id="PF17675"/>
    </source>
</evidence>
<evidence type="ECO:0000313" key="7">
    <source>
        <dbReference type="Proteomes" id="UP000054107"/>
    </source>
</evidence>
<dbReference type="GO" id="GO:0000423">
    <property type="term" value="P:mitophagy"/>
    <property type="evidence" value="ECO:0007669"/>
    <property type="project" value="TreeGrafter"/>
</dbReference>
<protein>
    <submittedName>
        <fullName evidence="6">Uncharacterized protein</fullName>
    </submittedName>
</protein>
<feature type="region of interest" description="Disordered" evidence="3">
    <location>
        <begin position="40"/>
        <end position="129"/>
    </location>
</feature>
<dbReference type="GO" id="GO:0000045">
    <property type="term" value="P:autophagosome assembly"/>
    <property type="evidence" value="ECO:0007669"/>
    <property type="project" value="TreeGrafter"/>
</dbReference>
<organism evidence="6 7">
    <name type="scientific">Parasitella parasitica</name>
    <dbReference type="NCBI Taxonomy" id="35722"/>
    <lineage>
        <taxon>Eukaryota</taxon>
        <taxon>Fungi</taxon>
        <taxon>Fungi incertae sedis</taxon>
        <taxon>Mucoromycota</taxon>
        <taxon>Mucoromycotina</taxon>
        <taxon>Mucoromycetes</taxon>
        <taxon>Mucorales</taxon>
        <taxon>Mucorineae</taxon>
        <taxon>Mucoraceae</taxon>
        <taxon>Parasitella</taxon>
    </lineage>
</organism>
<dbReference type="OrthoDB" id="20368at2759"/>
<keyword evidence="7" id="KW-1185">Reference proteome</keyword>